<dbReference type="PATRIC" id="fig|246196.56.peg.1195"/>
<dbReference type="SUPFAM" id="SSF53300">
    <property type="entry name" value="vWA-like"/>
    <property type="match status" value="1"/>
</dbReference>
<dbReference type="GO" id="GO:1990904">
    <property type="term" value="C:ribonucleoprotein complex"/>
    <property type="evidence" value="ECO:0007669"/>
    <property type="project" value="UniProtKB-KW"/>
</dbReference>
<feature type="domain" description="TROVE" evidence="7">
    <location>
        <begin position="34"/>
        <end position="398"/>
    </location>
</feature>
<dbReference type="GO" id="GO:0003723">
    <property type="term" value="F:RNA binding"/>
    <property type="evidence" value="ECO:0007669"/>
    <property type="project" value="UniProtKB-KW"/>
</dbReference>
<evidence type="ECO:0000256" key="3">
    <source>
        <dbReference type="ARBA" id="ARBA00022490"/>
    </source>
</evidence>
<evidence type="ECO:0000313" key="8">
    <source>
        <dbReference type="EMBL" id="AFP37638.1"/>
    </source>
</evidence>
<dbReference type="Gene3D" id="3.40.50.410">
    <property type="entry name" value="von Willebrand factor, type A domain"/>
    <property type="match status" value="2"/>
</dbReference>
<accession>I7FFJ8</accession>
<keyword evidence="5" id="KW-0694">RNA-binding</keyword>
<keyword evidence="6" id="KW-0687">Ribonucleoprotein</keyword>
<dbReference type="EMBL" id="CP001663">
    <property type="protein sequence ID" value="AFP37638.1"/>
    <property type="molecule type" value="Genomic_DNA"/>
</dbReference>
<dbReference type="Proteomes" id="UP000006158">
    <property type="component" value="Chromosome"/>
</dbReference>
<evidence type="ECO:0000256" key="4">
    <source>
        <dbReference type="ARBA" id="ARBA00022723"/>
    </source>
</evidence>
<reference evidence="8 9" key="2">
    <citation type="journal article" date="2009" name="Genome Res.">
        <title>Ortho-proteogenomics: multiple proteomes investigation through orthology and a new MS-based protocol.</title>
        <authorList>
            <person name="Gallien S."/>
            <person name="Perrodou E."/>
            <person name="Carapito C."/>
            <person name="Deshayes C."/>
            <person name="Reyrat J.M."/>
            <person name="Van Dorsselaer A."/>
            <person name="Poch O."/>
            <person name="Schaeffer C."/>
            <person name="Lecompte O."/>
        </authorList>
    </citation>
    <scope>NUCLEOTIDE SEQUENCE [LARGE SCALE GENOMIC DNA]</scope>
    <source>
        <strain evidence="9">ATCC 700084 / mc(2)155</strain>
    </source>
</reference>
<evidence type="ECO:0000256" key="5">
    <source>
        <dbReference type="ARBA" id="ARBA00022884"/>
    </source>
</evidence>
<dbReference type="InterPro" id="IPR008858">
    <property type="entry name" value="TROVE_dom"/>
</dbReference>
<proteinExistence type="inferred from homology"/>
<sequence>MSTSTQRKEKPVDILKTIRLRQTPQAPAATPGQVRNAAGGYTFPVDDWARVHRFLTLGTDGGTYYTADRELTRDNAEVVLRVAATDPVGLVNRIVEVSEAGRAPKANPALFALAIAASSEDVDGRRAALAALPRVARTATHLFLFAGYVEQFRGWGPTLRRAVSRWYTERPVDALAYQLVKYRQRGGWSHRDMLRLARPSGVVDPARRMAFNWAAGKGLGDYAEAPARLTDVELKVGQRTAVRPPVRAEVVPDELAIIADFEDAQAASAAARWIEIIGRGHGLSWEMLPDAALAQPAVWEALIDRGMPQTALMRQLPRLTRLGVLSGAVGDTVAEQLADRDRLVKARVHPVNVLVAQRTYTRGCGARGQAVWTPVAKISDALDAAFYAAYGAVRPAYKRTLLALDVSGSMGSQVSGLPISCREAAAALAMVTAATEPAHRIIGFTAGRGGHAQRAVSELDISPRRRLDDVCRYTADLPFGATDCALPMMWALRRGVKVDTFHIYTDNETWYGSIHPHQALAEYRHKMGIDARLVVVAMTASGNSIADPADPRQLDISGFDSAVPTLLADFSRGDI</sequence>
<dbReference type="PANTHER" id="PTHR14202:SF0">
    <property type="entry name" value="RNA-BINDING PROTEIN RO60"/>
    <property type="match status" value="1"/>
</dbReference>
<evidence type="ECO:0000256" key="6">
    <source>
        <dbReference type="ARBA" id="ARBA00023274"/>
    </source>
</evidence>
<dbReference type="KEGG" id="msg:MSMEI_1162"/>
<dbReference type="SUPFAM" id="SSF140864">
    <property type="entry name" value="TROVE domain-like"/>
    <property type="match status" value="1"/>
</dbReference>
<dbReference type="Pfam" id="PF05731">
    <property type="entry name" value="TROVE"/>
    <property type="match status" value="1"/>
</dbReference>
<dbReference type="PANTHER" id="PTHR14202">
    <property type="entry name" value="60 KDA RIBONUCLEOPROTEIN SSA/RO"/>
    <property type="match status" value="1"/>
</dbReference>
<dbReference type="InterPro" id="IPR037214">
    <property type="entry name" value="TROVE_dom_sf"/>
</dbReference>
<gene>
    <name evidence="8" type="ordered locus">MSMEI_1162</name>
</gene>
<evidence type="ECO:0000259" key="7">
    <source>
        <dbReference type="PROSITE" id="PS50988"/>
    </source>
</evidence>
<evidence type="ECO:0000256" key="2">
    <source>
        <dbReference type="ARBA" id="ARBA00007814"/>
    </source>
</evidence>
<dbReference type="InterPro" id="IPR040322">
    <property type="entry name" value="TROVE2"/>
</dbReference>
<protein>
    <submittedName>
        <fullName evidence="8">TROVE domain protein</fullName>
    </submittedName>
</protein>
<name>I7FFJ8_MYCS2</name>
<dbReference type="AlphaFoldDB" id="I7FFJ8"/>
<dbReference type="GO" id="GO:0005737">
    <property type="term" value="C:cytoplasm"/>
    <property type="evidence" value="ECO:0007669"/>
    <property type="project" value="UniProtKB-SubCell"/>
</dbReference>
<organism evidence="8 9">
    <name type="scientific">Mycolicibacterium smegmatis (strain ATCC 700084 / mc(2)155)</name>
    <name type="common">Mycobacterium smegmatis</name>
    <dbReference type="NCBI Taxonomy" id="246196"/>
    <lineage>
        <taxon>Bacteria</taxon>
        <taxon>Bacillati</taxon>
        <taxon>Actinomycetota</taxon>
        <taxon>Actinomycetes</taxon>
        <taxon>Mycobacteriales</taxon>
        <taxon>Mycobacteriaceae</taxon>
        <taxon>Mycolicibacterium</taxon>
    </lineage>
</organism>
<keyword evidence="4" id="KW-0479">Metal-binding</keyword>
<dbReference type="Pfam" id="PF25045">
    <property type="entry name" value="vWA_Ro60"/>
    <property type="match status" value="1"/>
</dbReference>
<dbReference type="InterPro" id="IPR056800">
    <property type="entry name" value="vWA_Ro60"/>
</dbReference>
<comment type="similarity">
    <text evidence="2">Belongs to the Ro 60 kDa family.</text>
</comment>
<dbReference type="PROSITE" id="PS50988">
    <property type="entry name" value="TROVE"/>
    <property type="match status" value="1"/>
</dbReference>
<comment type="subcellular location">
    <subcellularLocation>
        <location evidence="1">Cytoplasm</location>
    </subcellularLocation>
</comment>
<reference evidence="8 9" key="1">
    <citation type="journal article" date="2007" name="Genome Biol.">
        <title>Interrupted coding sequences in Mycobacterium smegmatis: authentic mutations or sequencing errors?</title>
        <authorList>
            <person name="Deshayes C."/>
            <person name="Perrodou E."/>
            <person name="Gallien S."/>
            <person name="Euphrasie D."/>
            <person name="Schaeffer C."/>
            <person name="Van-Dorsselaer A."/>
            <person name="Poch O."/>
            <person name="Lecompte O."/>
            <person name="Reyrat J.M."/>
        </authorList>
    </citation>
    <scope>NUCLEOTIDE SEQUENCE [LARGE SCALE GENOMIC DNA]</scope>
    <source>
        <strain evidence="9">ATCC 700084 / mc(2)155</strain>
    </source>
</reference>
<evidence type="ECO:0000256" key="1">
    <source>
        <dbReference type="ARBA" id="ARBA00004496"/>
    </source>
</evidence>
<evidence type="ECO:0000313" key="9">
    <source>
        <dbReference type="Proteomes" id="UP000006158"/>
    </source>
</evidence>
<keyword evidence="3" id="KW-0963">Cytoplasm</keyword>
<dbReference type="InterPro" id="IPR036465">
    <property type="entry name" value="vWFA_dom_sf"/>
</dbReference>
<dbReference type="GO" id="GO:0046872">
    <property type="term" value="F:metal ion binding"/>
    <property type="evidence" value="ECO:0007669"/>
    <property type="project" value="UniProtKB-KW"/>
</dbReference>